<dbReference type="InterPro" id="IPR036223">
    <property type="entry name" value="CAP_C_sf"/>
</dbReference>
<evidence type="ECO:0000256" key="1">
    <source>
        <dbReference type="ARBA" id="ARBA00007659"/>
    </source>
</evidence>
<feature type="compositionally biased region" description="Basic and acidic residues" evidence="3">
    <location>
        <begin position="324"/>
        <end position="333"/>
    </location>
</feature>
<dbReference type="InterPro" id="IPR017901">
    <property type="entry name" value="C-CAP_CF_C-like"/>
</dbReference>
<dbReference type="PANTHER" id="PTHR10652:SF0">
    <property type="entry name" value="ADENYLYL CYCLASE-ASSOCIATED PROTEIN"/>
    <property type="match status" value="1"/>
</dbReference>
<feature type="compositionally biased region" description="Polar residues" evidence="3">
    <location>
        <begin position="343"/>
        <end position="356"/>
    </location>
</feature>
<dbReference type="InterPro" id="IPR016098">
    <property type="entry name" value="CAP/MinC_C"/>
</dbReference>
<feature type="region of interest" description="Disordered" evidence="3">
    <location>
        <begin position="33"/>
        <end position="65"/>
    </location>
</feature>
<gene>
    <name evidence="5" type="ORF">PVAG01_10035</name>
</gene>
<dbReference type="EMBL" id="JBFCZG010000009">
    <property type="protein sequence ID" value="KAL3418319.1"/>
    <property type="molecule type" value="Genomic_DNA"/>
</dbReference>
<feature type="region of interest" description="Disordered" evidence="3">
    <location>
        <begin position="321"/>
        <end position="380"/>
    </location>
</feature>
<feature type="compositionally biased region" description="Pro residues" evidence="3">
    <location>
        <begin position="261"/>
        <end position="289"/>
    </location>
</feature>
<sequence>MAAPNNMHNLTTLIKRLEAATSRLEDMASSAIEIPKSNGSSPQGGASTAAAAIASPPPPAAPKAAPIEVPEQVEEFDAFISGAVKGYVSTSNGLGGPLAEQAASVLKAFIAQRRFILVTTKAKKPDMNSPAFLSLLKPLQEAISTVNEIRDANRGKPEFNQLSAVSESISVLAWVTVDPKPHKHVEESLGSAQYWGNRVLKEYREKDPKQVEWVQSYYQIFKDLTEYIKQTFPSGIPWSPKGSPADEVIRSLDQPQTPGAPAVPAPPRAAAGGPPPPPPPPPPGPPPKFDIPDIPEHARAKDAGGLGAVFSDLNKGADVTKGLRKVDRSEMTHKNPSLRAGSTVPTRSDSQSPTQRGKSPAPGKKPKPESMRTKKPPVKKLDGNKWFIENYDNESSPIEIEATLSQSILISRCNKTTVMVKGKANAISIDNSPRLSLVVESLVSSIDVIKCSNFALQVLGQLPTILMDQVDGAQVYLGKDSLKTEVFSSKSSGINLNIIDTAVEDGDYKEVPLPEQIRTYIGDDGKVASEIVEHAG</sequence>
<accession>A0ABR4P4S7</accession>
<name>A0ABR4P4S7_9HELO</name>
<evidence type="ECO:0000313" key="5">
    <source>
        <dbReference type="EMBL" id="KAL3418319.1"/>
    </source>
</evidence>
<dbReference type="PANTHER" id="PTHR10652">
    <property type="entry name" value="ADENYLYL CYCLASE-ASSOCIATED PROTEIN"/>
    <property type="match status" value="1"/>
</dbReference>
<dbReference type="Pfam" id="PF01213">
    <property type="entry name" value="CAP_N-CM"/>
    <property type="match status" value="1"/>
</dbReference>
<dbReference type="InterPro" id="IPR013992">
    <property type="entry name" value="Adenylate_cyclase-assoc_CAP_N"/>
</dbReference>
<evidence type="ECO:0000259" key="4">
    <source>
        <dbReference type="PROSITE" id="PS51329"/>
    </source>
</evidence>
<dbReference type="InterPro" id="IPR036222">
    <property type="entry name" value="CAP_N_sf"/>
</dbReference>
<comment type="caution">
    <text evidence="5">The sequence shown here is derived from an EMBL/GenBank/DDBJ whole genome shotgun (WGS) entry which is preliminary data.</text>
</comment>
<dbReference type="Proteomes" id="UP001629113">
    <property type="component" value="Unassembled WGS sequence"/>
</dbReference>
<feature type="compositionally biased region" description="Low complexity" evidence="3">
    <location>
        <begin position="39"/>
        <end position="54"/>
    </location>
</feature>
<dbReference type="Pfam" id="PF21938">
    <property type="entry name" value="CAP_N"/>
    <property type="match status" value="1"/>
</dbReference>
<dbReference type="SMART" id="SM00673">
    <property type="entry name" value="CARP"/>
    <property type="match status" value="2"/>
</dbReference>
<comment type="similarity">
    <text evidence="1 2">Belongs to the CAP family.</text>
</comment>
<feature type="region of interest" description="Disordered" evidence="3">
    <location>
        <begin position="236"/>
        <end position="295"/>
    </location>
</feature>
<dbReference type="SUPFAM" id="SSF69340">
    <property type="entry name" value="C-terminal domain of adenylylcyclase associated protein"/>
    <property type="match status" value="1"/>
</dbReference>
<dbReference type="PROSITE" id="PS01088">
    <property type="entry name" value="CAP_1"/>
    <property type="match status" value="1"/>
</dbReference>
<dbReference type="InterPro" id="IPR013912">
    <property type="entry name" value="Adenylate_cyclase-assoc_CAP_C"/>
</dbReference>
<dbReference type="InterPro" id="IPR006599">
    <property type="entry name" value="CARP_motif"/>
</dbReference>
<dbReference type="Pfam" id="PF08603">
    <property type="entry name" value="CAP_C"/>
    <property type="match status" value="1"/>
</dbReference>
<reference evidence="5 6" key="1">
    <citation type="submission" date="2024-06" db="EMBL/GenBank/DDBJ databases">
        <title>Complete genome of Phlyctema vagabunda strain 19-DSS-EL-015.</title>
        <authorList>
            <person name="Fiorenzani C."/>
        </authorList>
    </citation>
    <scope>NUCLEOTIDE SEQUENCE [LARGE SCALE GENOMIC DNA]</scope>
    <source>
        <strain evidence="5 6">19-DSS-EL-015</strain>
    </source>
</reference>
<dbReference type="InterPro" id="IPR018106">
    <property type="entry name" value="CAP_CS_N"/>
</dbReference>
<dbReference type="InterPro" id="IPR001837">
    <property type="entry name" value="Adenylate_cyclase-assoc_CAP"/>
</dbReference>
<dbReference type="Gene3D" id="2.160.20.70">
    <property type="match status" value="1"/>
</dbReference>
<dbReference type="Gene3D" id="1.25.40.330">
    <property type="entry name" value="Adenylate cyclase-associated CAP, N-terminal domain"/>
    <property type="match status" value="1"/>
</dbReference>
<proteinExistence type="inferred from homology"/>
<protein>
    <recommendedName>
        <fullName evidence="2">Adenylyl cyclase-associated protein</fullName>
    </recommendedName>
</protein>
<organism evidence="5 6">
    <name type="scientific">Phlyctema vagabunda</name>
    <dbReference type="NCBI Taxonomy" id="108571"/>
    <lineage>
        <taxon>Eukaryota</taxon>
        <taxon>Fungi</taxon>
        <taxon>Dikarya</taxon>
        <taxon>Ascomycota</taxon>
        <taxon>Pezizomycotina</taxon>
        <taxon>Leotiomycetes</taxon>
        <taxon>Helotiales</taxon>
        <taxon>Dermateaceae</taxon>
        <taxon>Phlyctema</taxon>
    </lineage>
</organism>
<evidence type="ECO:0000256" key="2">
    <source>
        <dbReference type="RuleBase" id="RU000647"/>
    </source>
</evidence>
<evidence type="ECO:0000313" key="6">
    <source>
        <dbReference type="Proteomes" id="UP001629113"/>
    </source>
</evidence>
<dbReference type="SUPFAM" id="SSF101278">
    <property type="entry name" value="N-terminal domain of adenylylcyclase associated protein, CAP"/>
    <property type="match status" value="1"/>
</dbReference>
<dbReference type="PROSITE" id="PS51329">
    <property type="entry name" value="C_CAP_COFACTOR_C"/>
    <property type="match status" value="1"/>
</dbReference>
<dbReference type="InterPro" id="IPR053950">
    <property type="entry name" value="CAP_N"/>
</dbReference>
<evidence type="ECO:0000256" key="3">
    <source>
        <dbReference type="SAM" id="MobiDB-lite"/>
    </source>
</evidence>
<keyword evidence="6" id="KW-1185">Reference proteome</keyword>
<feature type="domain" description="C-CAP/cofactor C-like" evidence="4">
    <location>
        <begin position="376"/>
        <end position="513"/>
    </location>
</feature>